<keyword evidence="5 7" id="KW-1133">Transmembrane helix</keyword>
<dbReference type="InterPro" id="IPR035906">
    <property type="entry name" value="MetI-like_sf"/>
</dbReference>
<feature type="transmembrane region" description="Helical" evidence="7">
    <location>
        <begin position="185"/>
        <end position="205"/>
    </location>
</feature>
<evidence type="ECO:0000259" key="8">
    <source>
        <dbReference type="PROSITE" id="PS50928"/>
    </source>
</evidence>
<evidence type="ECO:0000313" key="10">
    <source>
        <dbReference type="Proteomes" id="UP001429580"/>
    </source>
</evidence>
<evidence type="ECO:0000256" key="6">
    <source>
        <dbReference type="ARBA" id="ARBA00023136"/>
    </source>
</evidence>
<feature type="transmembrane region" description="Helical" evidence="7">
    <location>
        <begin position="85"/>
        <end position="108"/>
    </location>
</feature>
<feature type="transmembrane region" description="Helical" evidence="7">
    <location>
        <begin position="20"/>
        <end position="41"/>
    </location>
</feature>
<dbReference type="PANTHER" id="PTHR30151">
    <property type="entry name" value="ALKANE SULFONATE ABC TRANSPORTER-RELATED, MEMBRANE SUBUNIT"/>
    <property type="match status" value="1"/>
</dbReference>
<dbReference type="InterPro" id="IPR000515">
    <property type="entry name" value="MetI-like"/>
</dbReference>
<keyword evidence="10" id="KW-1185">Reference proteome</keyword>
<evidence type="ECO:0000256" key="4">
    <source>
        <dbReference type="ARBA" id="ARBA00022692"/>
    </source>
</evidence>
<comment type="subcellular location">
    <subcellularLocation>
        <location evidence="1 7">Cell membrane</location>
        <topology evidence="1 7">Multi-pass membrane protein</topology>
    </subcellularLocation>
</comment>
<dbReference type="RefSeq" id="WP_166951020.1">
    <property type="nucleotide sequence ID" value="NZ_JAASQI010000003.1"/>
</dbReference>
<keyword evidence="3" id="KW-1003">Cell membrane</keyword>
<evidence type="ECO:0000313" key="9">
    <source>
        <dbReference type="EMBL" id="NIJ57915.1"/>
    </source>
</evidence>
<dbReference type="PANTHER" id="PTHR30151:SF38">
    <property type="entry name" value="ALIPHATIC SULFONATES TRANSPORT PERMEASE PROTEIN SSUC-RELATED"/>
    <property type="match status" value="1"/>
</dbReference>
<organism evidence="9 10">
    <name type="scientific">Pseudochelatococcus lubricantis</name>
    <dbReference type="NCBI Taxonomy" id="1538102"/>
    <lineage>
        <taxon>Bacteria</taxon>
        <taxon>Pseudomonadati</taxon>
        <taxon>Pseudomonadota</taxon>
        <taxon>Alphaproteobacteria</taxon>
        <taxon>Hyphomicrobiales</taxon>
        <taxon>Chelatococcaceae</taxon>
        <taxon>Pseudochelatococcus</taxon>
    </lineage>
</organism>
<keyword evidence="2 7" id="KW-0813">Transport</keyword>
<name>A0ABX0V156_9HYPH</name>
<dbReference type="Proteomes" id="UP001429580">
    <property type="component" value="Unassembled WGS sequence"/>
</dbReference>
<feature type="transmembrane region" description="Helical" evidence="7">
    <location>
        <begin position="128"/>
        <end position="156"/>
    </location>
</feature>
<dbReference type="EMBL" id="JAASQI010000003">
    <property type="protein sequence ID" value="NIJ57915.1"/>
    <property type="molecule type" value="Genomic_DNA"/>
</dbReference>
<dbReference type="Gene3D" id="1.10.3720.10">
    <property type="entry name" value="MetI-like"/>
    <property type="match status" value="1"/>
</dbReference>
<comment type="similarity">
    <text evidence="7">Belongs to the binding-protein-dependent transport system permease family.</text>
</comment>
<feature type="transmembrane region" description="Helical" evidence="7">
    <location>
        <begin position="234"/>
        <end position="259"/>
    </location>
</feature>
<evidence type="ECO:0000256" key="5">
    <source>
        <dbReference type="ARBA" id="ARBA00022989"/>
    </source>
</evidence>
<dbReference type="CDD" id="cd06261">
    <property type="entry name" value="TM_PBP2"/>
    <property type="match status" value="1"/>
</dbReference>
<sequence length="272" mass="30125">MTDIVSSPISTPSVPWLERVQRVVTAFAIPLAFPAVLVLLWHLASTYELMPEQILPYPAYVWDAAVDAIVGGDLLKQISFSAGRVTAGFIAGAVAGLVLGFAMGFWHWLDDHVRPLFTAISQVPTIGWIPLLMLFLGLGEALKIVIIAKAAFIPIVMNSSAALRSIPPGYLEVARIFRFNKLQRLRLVILPATVPPVFTGIRYGLTKAWTALVAVELLASSEGLGYQLNWARQMFWLDTMIFSMILIGLVGFVMDHILARIEVRLQRWKLTD</sequence>
<comment type="caution">
    <text evidence="9">The sequence shown here is derived from an EMBL/GenBank/DDBJ whole genome shotgun (WGS) entry which is preliminary data.</text>
</comment>
<feature type="domain" description="ABC transmembrane type-1" evidence="8">
    <location>
        <begin position="74"/>
        <end position="258"/>
    </location>
</feature>
<dbReference type="SUPFAM" id="SSF161098">
    <property type="entry name" value="MetI-like"/>
    <property type="match status" value="1"/>
</dbReference>
<keyword evidence="6 7" id="KW-0472">Membrane</keyword>
<reference evidence="9 10" key="1">
    <citation type="submission" date="2020-03" db="EMBL/GenBank/DDBJ databases">
        <title>Genomic Encyclopedia of Type Strains, Phase IV (KMG-IV): sequencing the most valuable type-strain genomes for metagenomic binning, comparative biology and taxonomic classification.</title>
        <authorList>
            <person name="Goeker M."/>
        </authorList>
    </citation>
    <scope>NUCLEOTIDE SEQUENCE [LARGE SCALE GENOMIC DNA]</scope>
    <source>
        <strain evidence="9 10">DSM 103870</strain>
    </source>
</reference>
<evidence type="ECO:0000256" key="3">
    <source>
        <dbReference type="ARBA" id="ARBA00022475"/>
    </source>
</evidence>
<proteinExistence type="inferred from homology"/>
<evidence type="ECO:0000256" key="1">
    <source>
        <dbReference type="ARBA" id="ARBA00004651"/>
    </source>
</evidence>
<accession>A0ABX0V156</accession>
<gene>
    <name evidence="9" type="ORF">FHS82_001751</name>
</gene>
<protein>
    <submittedName>
        <fullName evidence="9">Sulfonate transport system permease protein</fullName>
    </submittedName>
</protein>
<dbReference type="Pfam" id="PF00528">
    <property type="entry name" value="BPD_transp_1"/>
    <property type="match status" value="1"/>
</dbReference>
<evidence type="ECO:0000256" key="7">
    <source>
        <dbReference type="RuleBase" id="RU363032"/>
    </source>
</evidence>
<dbReference type="PROSITE" id="PS50928">
    <property type="entry name" value="ABC_TM1"/>
    <property type="match status" value="1"/>
</dbReference>
<keyword evidence="4 7" id="KW-0812">Transmembrane</keyword>
<evidence type="ECO:0000256" key="2">
    <source>
        <dbReference type="ARBA" id="ARBA00022448"/>
    </source>
</evidence>